<gene>
    <name evidence="1" type="ORF">BJP43_07490</name>
</gene>
<evidence type="ECO:0000313" key="2">
    <source>
        <dbReference type="Proteomes" id="UP000229055"/>
    </source>
</evidence>
<evidence type="ECO:0000313" key="1">
    <source>
        <dbReference type="EMBL" id="ATW34121.1"/>
    </source>
</evidence>
<name>A0A2D3TF46_9ENTR</name>
<dbReference type="AlphaFoldDB" id="A0A2D3TF46"/>
<proteinExistence type="predicted"/>
<protein>
    <submittedName>
        <fullName evidence="1">Uncharacterized protein</fullName>
    </submittedName>
</protein>
<reference evidence="2" key="1">
    <citation type="submission" date="2016-10" db="EMBL/GenBank/DDBJ databases">
        <authorList>
            <person name="Chevignon G."/>
        </authorList>
    </citation>
    <scope>NUCLEOTIDE SEQUENCE [LARGE SCALE GENOMIC DNA]</scope>
    <source>
        <strain evidence="2">ZA17</strain>
    </source>
</reference>
<accession>A0A2D3TF46</accession>
<dbReference type="Proteomes" id="UP000229055">
    <property type="component" value="Chromosome"/>
</dbReference>
<organism evidence="1 2">
    <name type="scientific">Candidatus Williamhamiltonella defendens</name>
    <dbReference type="NCBI Taxonomy" id="138072"/>
    <lineage>
        <taxon>Bacteria</taxon>
        <taxon>Pseudomonadati</taxon>
        <taxon>Pseudomonadota</taxon>
        <taxon>Gammaproteobacteria</taxon>
        <taxon>Enterobacterales</taxon>
        <taxon>Enterobacteriaceae</taxon>
        <taxon>aphid secondary symbionts</taxon>
        <taxon>Candidatus Williamhamiltonella</taxon>
    </lineage>
</organism>
<dbReference type="EMBL" id="CP017613">
    <property type="protein sequence ID" value="ATW34121.1"/>
    <property type="molecule type" value="Genomic_DNA"/>
</dbReference>
<reference evidence="2" key="2">
    <citation type="submission" date="2017-11" db="EMBL/GenBank/DDBJ databases">
        <title>PacBio sequencing of new strain of the secondary endosymbiont Candidatus Hamiltonella defensa.</title>
        <authorList>
            <person name="Strand M.R."/>
            <person name="Oliver K."/>
        </authorList>
    </citation>
    <scope>NUCLEOTIDE SEQUENCE [LARGE SCALE GENOMIC DNA]</scope>
    <source>
        <strain evidence="2">ZA17</strain>
    </source>
</reference>
<sequence length="220" mass="25729">MKLFFAYRNEMLQKILEHSELDNNSVSLKNIQEELENEIDKEIKGHHEHLQYSKLYSMLYKIIKNKNTLKYGTEILDNSDPTLKYNIQVVKNAVLAKLEKMENNKTKNNSKQNFFTKNKTSLTKEQIANIKKIIQEDGIDLSSILSGKTLEVVKQNLNQELRLFSKKYYSIPEDGKKISSKIFIERNKKDAKFELHNLYLLKPQLLKMLSAINSENSENV</sequence>